<dbReference type="Proteomes" id="UP000503447">
    <property type="component" value="Chromosome"/>
</dbReference>
<name>A0A6M5YLC5_9BACT</name>
<protein>
    <submittedName>
        <fullName evidence="1">Uncharacterized protein</fullName>
    </submittedName>
</protein>
<keyword evidence="2" id="KW-1185">Reference proteome</keyword>
<dbReference type="EMBL" id="CP053452">
    <property type="protein sequence ID" value="QJW94093.1"/>
    <property type="molecule type" value="Genomic_DNA"/>
</dbReference>
<gene>
    <name evidence="1" type="ORF">FTUN_1612</name>
</gene>
<sequence length="49" mass="5278">MTDGLFDRYFRLLAGQLPAADYGVIAEPAEALTADTRVNAEAPSMECLC</sequence>
<dbReference type="RefSeq" id="WP_171470169.1">
    <property type="nucleotide sequence ID" value="NZ_CP053452.2"/>
</dbReference>
<evidence type="ECO:0000313" key="2">
    <source>
        <dbReference type="Proteomes" id="UP000503447"/>
    </source>
</evidence>
<evidence type="ECO:0000313" key="1">
    <source>
        <dbReference type="EMBL" id="QJW94093.1"/>
    </source>
</evidence>
<reference evidence="2" key="1">
    <citation type="submission" date="2020-05" db="EMBL/GenBank/DDBJ databases">
        <title>Frigoriglobus tundricola gen. nov., sp. nov., a psychrotolerant cellulolytic planctomycete of the family Gemmataceae with two divergent copies of 16S rRNA gene.</title>
        <authorList>
            <person name="Kulichevskaya I.S."/>
            <person name="Ivanova A.A."/>
            <person name="Naumoff D.G."/>
            <person name="Beletsky A.V."/>
            <person name="Rijpstra W.I.C."/>
            <person name="Sinninghe Damste J.S."/>
            <person name="Mardanov A.V."/>
            <person name="Ravin N.V."/>
            <person name="Dedysh S.N."/>
        </authorList>
    </citation>
    <scope>NUCLEOTIDE SEQUENCE [LARGE SCALE GENOMIC DNA]</scope>
    <source>
        <strain evidence="2">PL17</strain>
    </source>
</reference>
<dbReference type="KEGG" id="ftj:FTUN_1612"/>
<organism evidence="1 2">
    <name type="scientific">Frigoriglobus tundricola</name>
    <dbReference type="NCBI Taxonomy" id="2774151"/>
    <lineage>
        <taxon>Bacteria</taxon>
        <taxon>Pseudomonadati</taxon>
        <taxon>Planctomycetota</taxon>
        <taxon>Planctomycetia</taxon>
        <taxon>Gemmatales</taxon>
        <taxon>Gemmataceae</taxon>
        <taxon>Frigoriglobus</taxon>
    </lineage>
</organism>
<dbReference type="AlphaFoldDB" id="A0A6M5YLC5"/>
<accession>A0A6M5YLC5</accession>
<proteinExistence type="predicted"/>